<evidence type="ECO:0000256" key="1">
    <source>
        <dbReference type="SAM" id="Coils"/>
    </source>
</evidence>
<proteinExistence type="predicted"/>
<sequence length="658" mass="74665">MEQCSALPSINGKFSDPPTTDILETRPTSGVFTVRRALGMIPKSAGATSVARRTRHSEVAMISSWQQHESLLQRPSSSNVTSRNASTERRTERDKQPGNAIQNDSTDAFQRLRNENALFRQENDLLRAKLVEKMRGQSKVVAGGQYRATSASPVAKVPPTPNSGCSKCSIARARAIKAHQESEQALAATAELREYVDKIEASQHKLWEERSCNVNEIAKLREKLAEKAEHCILVETECAKLDKQVKRLQSEIDSTKFTQPFVEQEIVDNATQCTLQQSYDEESMADQQCEIEILKGEVQLLKQQRDEREQDLDKVSKTLEEIQMAMKLEKEQRDSEKSACNGEISQYKRRVLELEEINKTLQVSVQDIHQSREKELQLIQRANQETRDHVIAKEAEIQQLVKQHKTETLAVEQRNQTLIKALKVRIAQKVADVERLHALLAHHSTVKKENEAMKTRILDLEERIQYLISSNDLQQQQTVDLAQIERDKLLSEGAAEQHRLSEALNTLQQENRSLKTRISEVEAELADRDELMQSQKRSHERALECLVESSLRLCVVAPTVNVQLNTNGANKLNVSKDSSELASIMCRSTPQQDRIKCVIENDVLPQFTSVFLQEDDNASPQADVPMTRWLQELLQDMQERIATQLENIYSTTSGSSNE</sequence>
<feature type="region of interest" description="Disordered" evidence="2">
    <location>
        <begin position="1"/>
        <end position="27"/>
    </location>
</feature>
<dbReference type="Proteomes" id="UP000028582">
    <property type="component" value="Unassembled WGS sequence"/>
</dbReference>
<dbReference type="OrthoDB" id="74035at2759"/>
<reference evidence="3 4" key="1">
    <citation type="submission" date="2013-11" db="EMBL/GenBank/DDBJ databases">
        <title>The Genome Sequence of Phytophthora parasitica P1976.</title>
        <authorList>
            <consortium name="The Broad Institute Genomics Platform"/>
            <person name="Russ C."/>
            <person name="Tyler B."/>
            <person name="Panabieres F."/>
            <person name="Shan W."/>
            <person name="Tripathy S."/>
            <person name="Grunwald N."/>
            <person name="Machado M."/>
            <person name="Johnson C.S."/>
            <person name="Walker B."/>
            <person name="Young S."/>
            <person name="Zeng Q."/>
            <person name="Gargeya S."/>
            <person name="Fitzgerald M."/>
            <person name="Haas B."/>
            <person name="Abouelleil A."/>
            <person name="Allen A.W."/>
            <person name="Alvarado L."/>
            <person name="Arachchi H.M."/>
            <person name="Berlin A.M."/>
            <person name="Chapman S.B."/>
            <person name="Gainer-Dewar J."/>
            <person name="Goldberg J."/>
            <person name="Griggs A."/>
            <person name="Gujja S."/>
            <person name="Hansen M."/>
            <person name="Howarth C."/>
            <person name="Imamovic A."/>
            <person name="Ireland A."/>
            <person name="Larimer J."/>
            <person name="McCowan C."/>
            <person name="Murphy C."/>
            <person name="Pearson M."/>
            <person name="Poon T.W."/>
            <person name="Priest M."/>
            <person name="Roberts A."/>
            <person name="Saif S."/>
            <person name="Shea T."/>
            <person name="Sisk P."/>
            <person name="Sykes S."/>
            <person name="Wortman J."/>
            <person name="Nusbaum C."/>
            <person name="Birren B."/>
        </authorList>
    </citation>
    <scope>NUCLEOTIDE SEQUENCE [LARGE SCALE GENOMIC DNA]</scope>
    <source>
        <strain evidence="3 4">P1976</strain>
    </source>
</reference>
<feature type="compositionally biased region" description="Polar residues" evidence="2">
    <location>
        <begin position="67"/>
        <end position="85"/>
    </location>
</feature>
<name>A0A081ANJ3_PHYNI</name>
<protein>
    <submittedName>
        <fullName evidence="3">Uncharacterized protein</fullName>
    </submittedName>
</protein>
<keyword evidence="1" id="KW-0175">Coiled coil</keyword>
<feature type="coiled-coil region" evidence="1">
    <location>
        <begin position="497"/>
        <end position="524"/>
    </location>
</feature>
<feature type="region of interest" description="Disordered" evidence="2">
    <location>
        <begin position="67"/>
        <end position="106"/>
    </location>
</feature>
<dbReference type="AlphaFoldDB" id="A0A081ANJ3"/>
<accession>A0A081ANJ3</accession>
<evidence type="ECO:0000256" key="2">
    <source>
        <dbReference type="SAM" id="MobiDB-lite"/>
    </source>
</evidence>
<dbReference type="EMBL" id="ANJA01000989">
    <property type="protein sequence ID" value="ETO80454.1"/>
    <property type="molecule type" value="Genomic_DNA"/>
</dbReference>
<organism evidence="3 4">
    <name type="scientific">Phytophthora nicotianae P1976</name>
    <dbReference type="NCBI Taxonomy" id="1317066"/>
    <lineage>
        <taxon>Eukaryota</taxon>
        <taxon>Sar</taxon>
        <taxon>Stramenopiles</taxon>
        <taxon>Oomycota</taxon>
        <taxon>Peronosporomycetes</taxon>
        <taxon>Peronosporales</taxon>
        <taxon>Peronosporaceae</taxon>
        <taxon>Phytophthora</taxon>
    </lineage>
</organism>
<evidence type="ECO:0000313" key="4">
    <source>
        <dbReference type="Proteomes" id="UP000028582"/>
    </source>
</evidence>
<feature type="coiled-coil region" evidence="1">
    <location>
        <begin position="284"/>
        <end position="364"/>
    </location>
</feature>
<feature type="compositionally biased region" description="Basic and acidic residues" evidence="2">
    <location>
        <begin position="86"/>
        <end position="96"/>
    </location>
</feature>
<comment type="caution">
    <text evidence="3">The sequence shown here is derived from an EMBL/GenBank/DDBJ whole genome shotgun (WGS) entry which is preliminary data.</text>
</comment>
<evidence type="ECO:0000313" key="3">
    <source>
        <dbReference type="EMBL" id="ETO80454.1"/>
    </source>
</evidence>
<gene>
    <name evidence="3" type="ORF">F444_05099</name>
</gene>